<comment type="caution">
    <text evidence="3">The sequence shown here is derived from an EMBL/GenBank/DDBJ whole genome shotgun (WGS) entry which is preliminary data.</text>
</comment>
<gene>
    <name evidence="3" type="ORF">LTR24_007155</name>
</gene>
<dbReference type="EMBL" id="JAVRRG010000103">
    <property type="protein sequence ID" value="KAK5086005.1"/>
    <property type="molecule type" value="Genomic_DNA"/>
</dbReference>
<sequence>MQALTAFFLHRLVAQYVLSTPSPSRITSSPPPTPGETTSQPTAVYPPIPTTNMATSAPPKAPQIKSLEDYYRFVMDEYAEKRRGDFAYTAHTWSKPAQLAWKLFRKPPAHIQDLPGNPTLVLQTVHIPSPEDRTPCYANNTIDVKISKKEFARLEALTMPGLRIWLVDPEHAHFLMIPSHAIVFTEEERAKYAGNGFKRDGSDVPTLRGVLGRVGAWDTDKESGSRYKCKWGSAVDGHEAMETMIGHFMEQMGEGGRRS</sequence>
<name>A0ABR0K495_9EURO</name>
<evidence type="ECO:0000313" key="4">
    <source>
        <dbReference type="Proteomes" id="UP001345013"/>
    </source>
</evidence>
<protein>
    <submittedName>
        <fullName evidence="3">Uncharacterized protein</fullName>
    </submittedName>
</protein>
<evidence type="ECO:0000313" key="3">
    <source>
        <dbReference type="EMBL" id="KAK5086005.1"/>
    </source>
</evidence>
<feature type="chain" id="PRO_5045279166" evidence="2">
    <location>
        <begin position="20"/>
        <end position="259"/>
    </location>
</feature>
<feature type="signal peptide" evidence="2">
    <location>
        <begin position="1"/>
        <end position="19"/>
    </location>
</feature>
<evidence type="ECO:0000256" key="1">
    <source>
        <dbReference type="SAM" id="MobiDB-lite"/>
    </source>
</evidence>
<keyword evidence="4" id="KW-1185">Reference proteome</keyword>
<proteinExistence type="predicted"/>
<organism evidence="3 4">
    <name type="scientific">Lithohypha guttulata</name>
    <dbReference type="NCBI Taxonomy" id="1690604"/>
    <lineage>
        <taxon>Eukaryota</taxon>
        <taxon>Fungi</taxon>
        <taxon>Dikarya</taxon>
        <taxon>Ascomycota</taxon>
        <taxon>Pezizomycotina</taxon>
        <taxon>Eurotiomycetes</taxon>
        <taxon>Chaetothyriomycetidae</taxon>
        <taxon>Chaetothyriales</taxon>
        <taxon>Trichomeriaceae</taxon>
        <taxon>Lithohypha</taxon>
    </lineage>
</organism>
<reference evidence="3 4" key="1">
    <citation type="submission" date="2023-08" db="EMBL/GenBank/DDBJ databases">
        <title>Black Yeasts Isolated from many extreme environments.</title>
        <authorList>
            <person name="Coleine C."/>
            <person name="Stajich J.E."/>
            <person name="Selbmann L."/>
        </authorList>
    </citation>
    <scope>NUCLEOTIDE SEQUENCE [LARGE SCALE GENOMIC DNA]</scope>
    <source>
        <strain evidence="3 4">CCFEE 5885</strain>
    </source>
</reference>
<feature type="region of interest" description="Disordered" evidence="1">
    <location>
        <begin position="21"/>
        <end position="44"/>
    </location>
</feature>
<dbReference type="Proteomes" id="UP001345013">
    <property type="component" value="Unassembled WGS sequence"/>
</dbReference>
<accession>A0ABR0K495</accession>
<evidence type="ECO:0000256" key="2">
    <source>
        <dbReference type="SAM" id="SignalP"/>
    </source>
</evidence>
<keyword evidence="2" id="KW-0732">Signal</keyword>